<protein>
    <submittedName>
        <fullName evidence="1">Uncharacterized protein</fullName>
    </submittedName>
</protein>
<sequence>MKTLTQLTLAVTLAATATASSHHHGHRHMHAKKDASKVEKREPDAVTVISAAATTVVYQLGDKLVDESEAKKGIADGEYVIVGESTPTYTPPPAPSTTKDLGAQFIDSTAEAAVANAAAISDDSSSSGDDREFPNGKIKCSHFPSDYGAVPIPWMGLGGWSFTQTIPGGLGGVVDNIITGIAGDTCKPGAYCGYACKPGYQKSQWPQDAQGSKGQTIGGVLCNDNGYLELTRSEYKTLCIPGEPGVFIQNDLDVVVSTCQTQYPGTEGMTIPTIAQPGQKVPVTNPNQETYFKWQGKKTSNQYYINPKGVGAKDACCWKSELCPDKCGNWSPMNLGVGKDNGVTYISIFQNAPTSTAWLDFNVEIIGGNTECKYENGAYTPAGTGCTTGVADGQTAIIRYY</sequence>
<gene>
    <name evidence="1" type="ORF">NLG97_g409</name>
</gene>
<organism evidence="1 2">
    <name type="scientific">Lecanicillium saksenae</name>
    <dbReference type="NCBI Taxonomy" id="468837"/>
    <lineage>
        <taxon>Eukaryota</taxon>
        <taxon>Fungi</taxon>
        <taxon>Dikarya</taxon>
        <taxon>Ascomycota</taxon>
        <taxon>Pezizomycotina</taxon>
        <taxon>Sordariomycetes</taxon>
        <taxon>Hypocreomycetidae</taxon>
        <taxon>Hypocreales</taxon>
        <taxon>Cordycipitaceae</taxon>
        <taxon>Lecanicillium</taxon>
    </lineage>
</organism>
<keyword evidence="2" id="KW-1185">Reference proteome</keyword>
<dbReference type="EMBL" id="JANAKD010000014">
    <property type="protein sequence ID" value="KAJ3499338.1"/>
    <property type="molecule type" value="Genomic_DNA"/>
</dbReference>
<name>A0ACC1R7X7_9HYPO</name>
<comment type="caution">
    <text evidence="1">The sequence shown here is derived from an EMBL/GenBank/DDBJ whole genome shotgun (WGS) entry which is preliminary data.</text>
</comment>
<proteinExistence type="predicted"/>
<evidence type="ECO:0000313" key="2">
    <source>
        <dbReference type="Proteomes" id="UP001148737"/>
    </source>
</evidence>
<dbReference type="Proteomes" id="UP001148737">
    <property type="component" value="Unassembled WGS sequence"/>
</dbReference>
<accession>A0ACC1R7X7</accession>
<reference evidence="1" key="1">
    <citation type="submission" date="2022-07" db="EMBL/GenBank/DDBJ databases">
        <title>Genome Sequence of Lecanicillium saksenae.</title>
        <authorList>
            <person name="Buettner E."/>
        </authorList>
    </citation>
    <scope>NUCLEOTIDE SEQUENCE</scope>
    <source>
        <strain evidence="1">VT-O1</strain>
    </source>
</reference>
<evidence type="ECO:0000313" key="1">
    <source>
        <dbReference type="EMBL" id="KAJ3499338.1"/>
    </source>
</evidence>